<dbReference type="EC" id="2.7.7.7" evidence="1"/>
<evidence type="ECO:0000256" key="5">
    <source>
        <dbReference type="ARBA" id="ARBA00022705"/>
    </source>
</evidence>
<keyword evidence="6" id="KW-0239">DNA-directed DNA polymerase</keyword>
<comment type="similarity">
    <text evidence="7">Belongs to the DNA polymerase HolA subunit family.</text>
</comment>
<evidence type="ECO:0000256" key="3">
    <source>
        <dbReference type="ARBA" id="ARBA00022679"/>
    </source>
</evidence>
<comment type="catalytic activity">
    <reaction evidence="8">
        <text>DNA(n) + a 2'-deoxyribonucleoside 5'-triphosphate = DNA(n+1) + diphosphate</text>
        <dbReference type="Rhea" id="RHEA:22508"/>
        <dbReference type="Rhea" id="RHEA-COMP:17339"/>
        <dbReference type="Rhea" id="RHEA-COMP:17340"/>
        <dbReference type="ChEBI" id="CHEBI:33019"/>
        <dbReference type="ChEBI" id="CHEBI:61560"/>
        <dbReference type="ChEBI" id="CHEBI:173112"/>
        <dbReference type="EC" id="2.7.7.7"/>
    </reaction>
</comment>
<dbReference type="Gene3D" id="1.20.272.10">
    <property type="match status" value="1"/>
</dbReference>
<dbReference type="InterPro" id="IPR027417">
    <property type="entry name" value="P-loop_NTPase"/>
</dbReference>
<dbReference type="SUPFAM" id="SSF48019">
    <property type="entry name" value="post-AAA+ oligomerization domain-like"/>
    <property type="match status" value="1"/>
</dbReference>
<keyword evidence="4 11" id="KW-0548">Nucleotidyltransferase</keyword>
<dbReference type="SUPFAM" id="SSF52540">
    <property type="entry name" value="P-loop containing nucleoside triphosphate hydrolases"/>
    <property type="match status" value="1"/>
</dbReference>
<name>A0A3B1ALE2_9ZZZZ</name>
<evidence type="ECO:0000256" key="2">
    <source>
        <dbReference type="ARBA" id="ARBA00017703"/>
    </source>
</evidence>
<evidence type="ECO:0000256" key="6">
    <source>
        <dbReference type="ARBA" id="ARBA00022932"/>
    </source>
</evidence>
<evidence type="ECO:0000256" key="1">
    <source>
        <dbReference type="ARBA" id="ARBA00012417"/>
    </source>
</evidence>
<dbReference type="PANTHER" id="PTHR34388:SF1">
    <property type="entry name" value="DNA POLYMERASE III SUBUNIT DELTA"/>
    <property type="match status" value="1"/>
</dbReference>
<dbReference type="InterPro" id="IPR008921">
    <property type="entry name" value="DNA_pol3_clamp-load_cplx_C"/>
</dbReference>
<dbReference type="NCBIfam" id="TIGR01128">
    <property type="entry name" value="holA"/>
    <property type="match status" value="1"/>
</dbReference>
<organism evidence="11">
    <name type="scientific">hydrothermal vent metagenome</name>
    <dbReference type="NCBI Taxonomy" id="652676"/>
    <lineage>
        <taxon>unclassified sequences</taxon>
        <taxon>metagenomes</taxon>
        <taxon>ecological metagenomes</taxon>
    </lineage>
</organism>
<dbReference type="AlphaFoldDB" id="A0A3B1ALE2"/>
<evidence type="ECO:0000313" key="11">
    <source>
        <dbReference type="EMBL" id="VAW94694.1"/>
    </source>
</evidence>
<dbReference type="PANTHER" id="PTHR34388">
    <property type="entry name" value="DNA POLYMERASE III SUBUNIT DELTA"/>
    <property type="match status" value="1"/>
</dbReference>
<sequence length="340" mass="38029">MKIPFQQLNANLDKQLLPVYFVSGDEPFQVDEACRLIRAAAQQQGFSERQIFHVDQKFDWSSLAAEGMNLSLFSEKKLIEVRIPTAKPGREGTKALQEYSESLPEDTILLISAGKLDSSQTKSKWVKSLEQAGVLLQIWPIEIGRLPQWIQQRLSLRGLSAPADAIKILADRIEGNMLAADQEIEKLLLLYGEGTLSTEQIQSAVSDSARYDIFSFADASLSGDPERVAKLVFGLKAEGVEAVLMLWALQREIRTLYRIQEDMSQGSNLNSAMAAQRVWDKRKPLISRAIQRGSLAKSRKWLQQCQQLDRIIKGQRAGKAWDELLELALQVAGQPLLAPA</sequence>
<dbReference type="Gene3D" id="1.10.8.60">
    <property type="match status" value="1"/>
</dbReference>
<evidence type="ECO:0000259" key="9">
    <source>
        <dbReference type="Pfam" id="PF06144"/>
    </source>
</evidence>
<proteinExistence type="inferred from homology"/>
<gene>
    <name evidence="11" type="ORF">MNBD_GAMMA21-3024</name>
</gene>
<dbReference type="GO" id="GO:0003887">
    <property type="term" value="F:DNA-directed DNA polymerase activity"/>
    <property type="evidence" value="ECO:0007669"/>
    <property type="project" value="UniProtKB-KW"/>
</dbReference>
<dbReference type="GO" id="GO:0006261">
    <property type="term" value="P:DNA-templated DNA replication"/>
    <property type="evidence" value="ECO:0007669"/>
    <property type="project" value="TreeGrafter"/>
</dbReference>
<evidence type="ECO:0000256" key="4">
    <source>
        <dbReference type="ARBA" id="ARBA00022695"/>
    </source>
</evidence>
<keyword evidence="5" id="KW-0235">DNA replication</keyword>
<dbReference type="Pfam" id="PF06144">
    <property type="entry name" value="DNA_pol3_delta"/>
    <property type="match status" value="1"/>
</dbReference>
<dbReference type="CDD" id="cd18138">
    <property type="entry name" value="HLD_clamp_pol_III_delta"/>
    <property type="match status" value="1"/>
</dbReference>
<dbReference type="InterPro" id="IPR010372">
    <property type="entry name" value="DNA_pol3_delta_N"/>
</dbReference>
<dbReference type="GO" id="GO:0009360">
    <property type="term" value="C:DNA polymerase III complex"/>
    <property type="evidence" value="ECO:0007669"/>
    <property type="project" value="InterPro"/>
</dbReference>
<protein>
    <recommendedName>
        <fullName evidence="2">DNA polymerase III subunit delta</fullName>
        <ecNumber evidence="1">2.7.7.7</ecNumber>
    </recommendedName>
</protein>
<evidence type="ECO:0000259" key="10">
    <source>
        <dbReference type="Pfam" id="PF14840"/>
    </source>
</evidence>
<dbReference type="EMBL" id="UOFR01000029">
    <property type="protein sequence ID" value="VAW94694.1"/>
    <property type="molecule type" value="Genomic_DNA"/>
</dbReference>
<accession>A0A3B1ALE2</accession>
<dbReference type="Gene3D" id="3.40.50.300">
    <property type="entry name" value="P-loop containing nucleotide triphosphate hydrolases"/>
    <property type="match status" value="1"/>
</dbReference>
<feature type="domain" description="DNA polymerase III subunit delta C-terminal" evidence="10">
    <location>
        <begin position="214"/>
        <end position="336"/>
    </location>
</feature>
<evidence type="ECO:0000256" key="7">
    <source>
        <dbReference type="ARBA" id="ARBA00034754"/>
    </source>
</evidence>
<dbReference type="InterPro" id="IPR005790">
    <property type="entry name" value="DNA_polIII_delta"/>
</dbReference>
<dbReference type="Pfam" id="PF14840">
    <property type="entry name" value="DNA_pol3_delt_C"/>
    <property type="match status" value="1"/>
</dbReference>
<evidence type="ECO:0000256" key="8">
    <source>
        <dbReference type="ARBA" id="ARBA00049244"/>
    </source>
</evidence>
<keyword evidence="3 11" id="KW-0808">Transferase</keyword>
<reference evidence="11" key="1">
    <citation type="submission" date="2018-06" db="EMBL/GenBank/DDBJ databases">
        <authorList>
            <person name="Zhirakovskaya E."/>
        </authorList>
    </citation>
    <scope>NUCLEOTIDE SEQUENCE</scope>
</reference>
<dbReference type="InterPro" id="IPR032780">
    <property type="entry name" value="DNA_pol3_delt_C"/>
</dbReference>
<feature type="domain" description="DNA polymerase III delta N-terminal" evidence="9">
    <location>
        <begin position="20"/>
        <end position="136"/>
    </location>
</feature>
<dbReference type="GO" id="GO:0003677">
    <property type="term" value="F:DNA binding"/>
    <property type="evidence" value="ECO:0007669"/>
    <property type="project" value="InterPro"/>
</dbReference>